<dbReference type="Proteomes" id="UP000323142">
    <property type="component" value="Unassembled WGS sequence"/>
</dbReference>
<proteinExistence type="predicted"/>
<organism evidence="1 2">
    <name type="scientific">Salinarimonas soli</name>
    <dbReference type="NCBI Taxonomy" id="1638099"/>
    <lineage>
        <taxon>Bacteria</taxon>
        <taxon>Pseudomonadati</taxon>
        <taxon>Pseudomonadota</taxon>
        <taxon>Alphaproteobacteria</taxon>
        <taxon>Hyphomicrobiales</taxon>
        <taxon>Salinarimonadaceae</taxon>
        <taxon>Salinarimonas</taxon>
    </lineage>
</organism>
<dbReference type="AlphaFoldDB" id="A0A5B2V883"/>
<reference evidence="1 2" key="2">
    <citation type="submission" date="2019-09" db="EMBL/GenBank/DDBJ databases">
        <authorList>
            <person name="Jin C."/>
        </authorList>
    </citation>
    <scope>NUCLEOTIDE SEQUENCE [LARGE SCALE GENOMIC DNA]</scope>
    <source>
        <strain evidence="1 2">BN140002</strain>
    </source>
</reference>
<dbReference type="Pfam" id="PF10076">
    <property type="entry name" value="Phage_Mu_Gp48"/>
    <property type="match status" value="1"/>
</dbReference>
<dbReference type="InterPro" id="IPR018755">
    <property type="entry name" value="Phage_Mu_Gp48"/>
</dbReference>
<comment type="caution">
    <text evidence="1">The sequence shown here is derived from an EMBL/GenBank/DDBJ whole genome shotgun (WGS) entry which is preliminary data.</text>
</comment>
<gene>
    <name evidence="1" type="ORF">F0L46_21160</name>
</gene>
<dbReference type="RefSeq" id="WP_149821300.1">
    <property type="nucleotide sequence ID" value="NZ_VUOA01000037.1"/>
</dbReference>
<dbReference type="OrthoDB" id="6592844at2"/>
<keyword evidence="2" id="KW-1185">Reference proteome</keyword>
<name>A0A5B2V883_9HYPH</name>
<evidence type="ECO:0000313" key="1">
    <source>
        <dbReference type="EMBL" id="KAA2235254.1"/>
    </source>
</evidence>
<protein>
    <submittedName>
        <fullName evidence="1">DUF2313 domain-containing protein</fullName>
    </submittedName>
</protein>
<evidence type="ECO:0000313" key="2">
    <source>
        <dbReference type="Proteomes" id="UP000323142"/>
    </source>
</evidence>
<sequence>MPEPSGFQRRDRRAYAHAFRALMTRGPAWPTNPDSVLAKLLEGLSEAWELVDGRAADLLEREADPRAALEILGEWERAFGLPDPCVTQALTIGERQQALVARMTLLGEQSRGFFLSIADALGYQIEIREYSPFMVGASQVGDTQPTGAAGEPFTWELGAPEMRFYWTVRVGATRLTWFRLGGGGGQVGVDPHLRISTAIDLECVFRRLKPAHTEVIFSYDGLGIPNPMAGTP</sequence>
<dbReference type="EMBL" id="VUOA01000037">
    <property type="protein sequence ID" value="KAA2235254.1"/>
    <property type="molecule type" value="Genomic_DNA"/>
</dbReference>
<accession>A0A5B2V883</accession>
<reference evidence="1 2" key="1">
    <citation type="submission" date="2019-09" db="EMBL/GenBank/DDBJ databases">
        <title>Salinarimonas rosea gen. nov., sp. nov., a new member of the a-2 subgroup of the Proteobacteria.</title>
        <authorList>
            <person name="Liu J."/>
        </authorList>
    </citation>
    <scope>NUCLEOTIDE SEQUENCE [LARGE SCALE GENOMIC DNA]</scope>
    <source>
        <strain evidence="1 2">BN140002</strain>
    </source>
</reference>